<keyword evidence="3" id="KW-1185">Reference proteome</keyword>
<keyword evidence="1" id="KW-1133">Transmembrane helix</keyword>
<dbReference type="Proteomes" id="UP000289691">
    <property type="component" value="Unassembled WGS sequence"/>
</dbReference>
<protein>
    <submittedName>
        <fullName evidence="2">Uncharacterized protein</fullName>
    </submittedName>
</protein>
<dbReference type="AlphaFoldDB" id="A0A498L1B1"/>
<dbReference type="EMBL" id="RDFA01000001">
    <property type="protein sequence ID" value="RXK51766.1"/>
    <property type="molecule type" value="Genomic_DNA"/>
</dbReference>
<proteinExistence type="predicted"/>
<gene>
    <name evidence="2" type="ORF">EAF64_03790</name>
</gene>
<organism evidence="2 3">
    <name type="scientific">Halorientalis pallida</name>
    <dbReference type="NCBI Taxonomy" id="2479928"/>
    <lineage>
        <taxon>Archaea</taxon>
        <taxon>Methanobacteriati</taxon>
        <taxon>Methanobacteriota</taxon>
        <taxon>Stenosarchaea group</taxon>
        <taxon>Halobacteria</taxon>
        <taxon>Halobacteriales</taxon>
        <taxon>Haloarculaceae</taxon>
        <taxon>Halorientalis</taxon>
    </lineage>
</organism>
<keyword evidence="1" id="KW-0812">Transmembrane</keyword>
<reference evidence="2 3" key="1">
    <citation type="submission" date="2019-01" db="EMBL/GenBank/DDBJ databases">
        <title>Halorientalis sp. F13-25 a new haloarchaeum isolated from hypersaline water.</title>
        <authorList>
            <person name="Ana D.-V."/>
            <person name="Cristina S.-P."/>
            <person name="Antonio V."/>
        </authorList>
    </citation>
    <scope>NUCLEOTIDE SEQUENCE [LARGE SCALE GENOMIC DNA]</scope>
    <source>
        <strain evidence="2 3">F13-25</strain>
    </source>
</reference>
<evidence type="ECO:0000313" key="2">
    <source>
        <dbReference type="EMBL" id="RXK51766.1"/>
    </source>
</evidence>
<evidence type="ECO:0000256" key="1">
    <source>
        <dbReference type="SAM" id="Phobius"/>
    </source>
</evidence>
<sequence>MSRASAEAHGWDVDGDGTVDRRGRALELSAKPSGETAVTLSIESANGTTTSVTRVVPATLILANETATPDEAGTPPTDTGGGVPAVALVALLLVVLVAVLAARSRMDR</sequence>
<evidence type="ECO:0000313" key="3">
    <source>
        <dbReference type="Proteomes" id="UP000289691"/>
    </source>
</evidence>
<feature type="transmembrane region" description="Helical" evidence="1">
    <location>
        <begin position="83"/>
        <end position="102"/>
    </location>
</feature>
<keyword evidence="1" id="KW-0472">Membrane</keyword>
<accession>A0A498L1B1</accession>
<comment type="caution">
    <text evidence="2">The sequence shown here is derived from an EMBL/GenBank/DDBJ whole genome shotgun (WGS) entry which is preliminary data.</text>
</comment>
<name>A0A498L1B1_9EURY</name>